<dbReference type="PROSITE" id="PS50977">
    <property type="entry name" value="HTH_TETR_2"/>
    <property type="match status" value="1"/>
</dbReference>
<dbReference type="OrthoDB" id="9780939at2"/>
<evidence type="ECO:0000313" key="6">
    <source>
        <dbReference type="Proteomes" id="UP000324209"/>
    </source>
</evidence>
<reference evidence="5 6" key="1">
    <citation type="submission" date="2019-02" db="EMBL/GenBank/DDBJ databases">
        <title>Complete Genome Sequence and Methylome Analysis of free living Spirochaetas.</title>
        <authorList>
            <person name="Fomenkov A."/>
            <person name="Dubinina G."/>
            <person name="Leshcheva N."/>
            <person name="Mikheeva N."/>
            <person name="Grabovich M."/>
            <person name="Vincze T."/>
            <person name="Roberts R.J."/>
        </authorList>
    </citation>
    <scope>NUCLEOTIDE SEQUENCE [LARGE SCALE GENOMIC DNA]</scope>
    <source>
        <strain evidence="5 6">K2</strain>
    </source>
</reference>
<name>A0A5C1QJY9_9SPIO</name>
<accession>A0A5C1QJY9</accession>
<keyword evidence="1 2" id="KW-0238">DNA-binding</keyword>
<proteinExistence type="predicted"/>
<feature type="transmembrane region" description="Helical" evidence="3">
    <location>
        <begin position="156"/>
        <end position="174"/>
    </location>
</feature>
<keyword evidence="3" id="KW-1133">Transmembrane helix</keyword>
<dbReference type="PRINTS" id="PR00455">
    <property type="entry name" value="HTHTETR"/>
</dbReference>
<dbReference type="SUPFAM" id="SSF48498">
    <property type="entry name" value="Tetracyclin repressor-like, C-terminal domain"/>
    <property type="match status" value="1"/>
</dbReference>
<evidence type="ECO:0000256" key="3">
    <source>
        <dbReference type="SAM" id="Phobius"/>
    </source>
</evidence>
<keyword evidence="6" id="KW-1185">Reference proteome</keyword>
<evidence type="ECO:0000313" key="5">
    <source>
        <dbReference type="EMBL" id="QEN06472.1"/>
    </source>
</evidence>
<feature type="DNA-binding region" description="H-T-H motif" evidence="2">
    <location>
        <begin position="30"/>
        <end position="49"/>
    </location>
</feature>
<dbReference type="Proteomes" id="UP000324209">
    <property type="component" value="Chromosome"/>
</dbReference>
<evidence type="ECO:0000256" key="1">
    <source>
        <dbReference type="ARBA" id="ARBA00023125"/>
    </source>
</evidence>
<dbReference type="InterPro" id="IPR050109">
    <property type="entry name" value="HTH-type_TetR-like_transc_reg"/>
</dbReference>
<dbReference type="InterPro" id="IPR036271">
    <property type="entry name" value="Tet_transcr_reg_TetR-rel_C_sf"/>
</dbReference>
<organism evidence="5 6">
    <name type="scientific">Oceanispirochaeta crateris</name>
    <dbReference type="NCBI Taxonomy" id="2518645"/>
    <lineage>
        <taxon>Bacteria</taxon>
        <taxon>Pseudomonadati</taxon>
        <taxon>Spirochaetota</taxon>
        <taxon>Spirochaetia</taxon>
        <taxon>Spirochaetales</taxon>
        <taxon>Spirochaetaceae</taxon>
        <taxon>Oceanispirochaeta</taxon>
    </lineage>
</organism>
<dbReference type="InterPro" id="IPR001647">
    <property type="entry name" value="HTH_TetR"/>
</dbReference>
<gene>
    <name evidence="5" type="ORF">EXM22_00130</name>
</gene>
<dbReference type="KEGG" id="ock:EXM22_00130"/>
<dbReference type="SUPFAM" id="SSF46689">
    <property type="entry name" value="Homeodomain-like"/>
    <property type="match status" value="1"/>
</dbReference>
<dbReference type="PANTHER" id="PTHR30328:SF54">
    <property type="entry name" value="HTH-TYPE TRANSCRIPTIONAL REPRESSOR SCO4008"/>
    <property type="match status" value="1"/>
</dbReference>
<dbReference type="InterPro" id="IPR009057">
    <property type="entry name" value="Homeodomain-like_sf"/>
</dbReference>
<sequence length="207" mass="24171">MIQKDTKQMEQAIIESAEELFLEKGSASTSTTEIARKAGCNQTLVHYYFRTKEKLFQAIFEKKINLFLSSFQEIGEMSIPFEEKLEKIIDTHFELISKSPRLPFFILNEMTTNPSRIDFLKEIFAPQARLVFSVLDSDMKGAIKEGRIRKMETQELFWTIVSLNISAFLLYPIMNKVLDLKEDQFNEFAQRRKIQNIQTILNSLKPE</sequence>
<feature type="domain" description="HTH tetR-type" evidence="4">
    <location>
        <begin position="7"/>
        <end position="67"/>
    </location>
</feature>
<keyword evidence="3" id="KW-0812">Transmembrane</keyword>
<dbReference type="EMBL" id="CP036150">
    <property type="protein sequence ID" value="QEN06472.1"/>
    <property type="molecule type" value="Genomic_DNA"/>
</dbReference>
<keyword evidence="3" id="KW-0472">Membrane</keyword>
<protein>
    <submittedName>
        <fullName evidence="5">TetR/AcrR family transcriptional regulator</fullName>
    </submittedName>
</protein>
<dbReference type="PANTHER" id="PTHR30328">
    <property type="entry name" value="TRANSCRIPTIONAL REPRESSOR"/>
    <property type="match status" value="1"/>
</dbReference>
<dbReference type="Pfam" id="PF00440">
    <property type="entry name" value="TetR_N"/>
    <property type="match status" value="1"/>
</dbReference>
<dbReference type="GO" id="GO:0003677">
    <property type="term" value="F:DNA binding"/>
    <property type="evidence" value="ECO:0007669"/>
    <property type="project" value="UniProtKB-UniRule"/>
</dbReference>
<dbReference type="RefSeq" id="WP_149484555.1">
    <property type="nucleotide sequence ID" value="NZ_CP036150.1"/>
</dbReference>
<dbReference type="AlphaFoldDB" id="A0A5C1QJY9"/>
<evidence type="ECO:0000256" key="2">
    <source>
        <dbReference type="PROSITE-ProRule" id="PRU00335"/>
    </source>
</evidence>
<evidence type="ECO:0000259" key="4">
    <source>
        <dbReference type="PROSITE" id="PS50977"/>
    </source>
</evidence>
<dbReference type="Gene3D" id="1.10.357.10">
    <property type="entry name" value="Tetracycline Repressor, domain 2"/>
    <property type="match status" value="1"/>
</dbReference>